<accession>E0NLH8</accession>
<dbReference type="InterPro" id="IPR006059">
    <property type="entry name" value="SBP"/>
</dbReference>
<evidence type="ECO:0000256" key="1">
    <source>
        <dbReference type="SAM" id="SignalP"/>
    </source>
</evidence>
<evidence type="ECO:0000313" key="2">
    <source>
        <dbReference type="EMBL" id="EFM25368.1"/>
    </source>
</evidence>
<dbReference type="OrthoDB" id="3239593at2"/>
<evidence type="ECO:0000313" key="3">
    <source>
        <dbReference type="Proteomes" id="UP000003280"/>
    </source>
</evidence>
<dbReference type="PIRSF" id="PIRSF029172">
    <property type="entry name" value="UCP029172_ABC_sbc_YnjB"/>
    <property type="match status" value="1"/>
</dbReference>
<dbReference type="EMBL" id="AEEH01000039">
    <property type="protein sequence ID" value="EFM25368.1"/>
    <property type="molecule type" value="Genomic_DNA"/>
</dbReference>
<name>E0NLH8_9FIRM</name>
<protein>
    <submittedName>
        <fullName evidence="2">ABC transporter, solute-binding protein</fullName>
    </submittedName>
</protein>
<feature type="signal peptide" evidence="1">
    <location>
        <begin position="1"/>
        <end position="24"/>
    </location>
</feature>
<dbReference type="PANTHER" id="PTHR42779">
    <property type="entry name" value="PROTEIN YNJB"/>
    <property type="match status" value="1"/>
</dbReference>
<dbReference type="Gene3D" id="3.40.190.10">
    <property type="entry name" value="Periplasmic binding protein-like II"/>
    <property type="match status" value="2"/>
</dbReference>
<dbReference type="HOGENOM" id="CLU_045122_0_0_9"/>
<dbReference type="RefSeq" id="WP_008901831.1">
    <property type="nucleotide sequence ID" value="NZ_GL397071.1"/>
</dbReference>
<dbReference type="Proteomes" id="UP000003280">
    <property type="component" value="Unassembled WGS sequence"/>
</dbReference>
<comment type="caution">
    <text evidence="2">The sequence shown here is derived from an EMBL/GenBank/DDBJ whole genome shotgun (WGS) entry which is preliminary data.</text>
</comment>
<proteinExistence type="predicted"/>
<feature type="chain" id="PRO_5039548064" evidence="1">
    <location>
        <begin position="25"/>
        <end position="425"/>
    </location>
</feature>
<sequence>MFNKNLLKKLSVFMLAVFLLVGCGKSEKPQNNAANKNNTNQTETAKDAADMTFEEALESAKGKTVNFYGWGGDEKRNNWIDNSIAPKMKEKYDITVNRVPMDIDEINNLLLNEKNAGKDGSIDVIWINGENFAAAKKQDFLFGPFTDKLPNFKDYVDGESADVKYDFGEPTEGLEAPYGKAQFVFVYDSAVIPNPPKNAEELLEVAKANPGKLTYAALPDFTGSVFVRQIMSDLQGYEQFMDKNLTQDKLAEMMKPTIDYLNELKPYLWKEGKTYPSDNPTLTNMFSDGEVAMAMSYNPNQASMLINDKKAPATTRSFVFDKGNIGNTHFLAISKMSPNKDAAMVFINEILAPENQIEKADPAVLGDLPVVSYDKLTDDQKKLYDSINIGEATIPYNELDAKKVPEMPAQLVPLIEKIWEENVLN</sequence>
<gene>
    <name evidence="2" type="ORF">HMPREF9225_1017</name>
</gene>
<dbReference type="PANTHER" id="PTHR42779:SF1">
    <property type="entry name" value="PROTEIN YNJB"/>
    <property type="match status" value="1"/>
</dbReference>
<dbReference type="InterPro" id="IPR027020">
    <property type="entry name" value="YnjB"/>
</dbReference>
<dbReference type="STRING" id="862517.HMPREF9225_1017"/>
<dbReference type="PROSITE" id="PS51257">
    <property type="entry name" value="PROKAR_LIPOPROTEIN"/>
    <property type="match status" value="1"/>
</dbReference>
<organism evidence="2 3">
    <name type="scientific">Peptoniphilus duerdenii ATCC BAA-1640</name>
    <dbReference type="NCBI Taxonomy" id="862517"/>
    <lineage>
        <taxon>Bacteria</taxon>
        <taxon>Bacillati</taxon>
        <taxon>Bacillota</taxon>
        <taxon>Tissierellia</taxon>
        <taxon>Tissierellales</taxon>
        <taxon>Peptoniphilaceae</taxon>
        <taxon>Peptoniphilus</taxon>
    </lineage>
</organism>
<dbReference type="AlphaFoldDB" id="E0NLH8"/>
<keyword evidence="3" id="KW-1185">Reference proteome</keyword>
<keyword evidence="1" id="KW-0732">Signal</keyword>
<dbReference type="NCBIfam" id="NF008633">
    <property type="entry name" value="PRK11622.1"/>
    <property type="match status" value="1"/>
</dbReference>
<dbReference type="eggNOG" id="COG4134">
    <property type="taxonomic scope" value="Bacteria"/>
</dbReference>
<dbReference type="Pfam" id="PF13416">
    <property type="entry name" value="SBP_bac_8"/>
    <property type="match status" value="1"/>
</dbReference>
<dbReference type="SUPFAM" id="SSF53850">
    <property type="entry name" value="Periplasmic binding protein-like II"/>
    <property type="match status" value="1"/>
</dbReference>
<reference evidence="2 3" key="1">
    <citation type="submission" date="2010-07" db="EMBL/GenBank/DDBJ databases">
        <authorList>
            <person name="Muzny D."/>
            <person name="Qin X."/>
            <person name="Deng J."/>
            <person name="Jiang H."/>
            <person name="Liu Y."/>
            <person name="Qu J."/>
            <person name="Song X.-Z."/>
            <person name="Zhang L."/>
            <person name="Thornton R."/>
            <person name="Coyle M."/>
            <person name="Francisco L."/>
            <person name="Jackson L."/>
            <person name="Javaid M."/>
            <person name="Korchina V."/>
            <person name="Kovar C."/>
            <person name="Mata R."/>
            <person name="Mathew T."/>
            <person name="Ngo R."/>
            <person name="Nguyen L."/>
            <person name="Nguyen N."/>
            <person name="Okwuonu G."/>
            <person name="Ongeri F."/>
            <person name="Pham C."/>
            <person name="Simmons D."/>
            <person name="Wilczek-Boney K."/>
            <person name="Hale W."/>
            <person name="Jakkamsetti A."/>
            <person name="Pham P."/>
            <person name="Ruth R."/>
            <person name="San Lucas F."/>
            <person name="Warren J."/>
            <person name="Zhang J."/>
            <person name="Zhao Z."/>
            <person name="Zhou C."/>
            <person name="Zhu D."/>
            <person name="Lee S."/>
            <person name="Bess C."/>
            <person name="Blankenburg K."/>
            <person name="Forbes L."/>
            <person name="Fu Q."/>
            <person name="Gubbala S."/>
            <person name="Hirani K."/>
            <person name="Jayaseelan J.C."/>
            <person name="Lara F."/>
            <person name="Munidasa M."/>
            <person name="Palculict T."/>
            <person name="Patil S."/>
            <person name="Pu L.-L."/>
            <person name="Saada N."/>
            <person name="Tang L."/>
            <person name="Weissenberger G."/>
            <person name="Zhu Y."/>
            <person name="Hemphill L."/>
            <person name="Shang Y."/>
            <person name="Youmans B."/>
            <person name="Ayvaz T."/>
            <person name="Ross M."/>
            <person name="Santibanez J."/>
            <person name="Aqrawi P."/>
            <person name="Gross S."/>
            <person name="Joshi V."/>
            <person name="Fowler G."/>
            <person name="Nazareth L."/>
            <person name="Reid J."/>
            <person name="Worley K."/>
            <person name="Petrosino J."/>
            <person name="Highlander S."/>
            <person name="Gibbs R."/>
        </authorList>
    </citation>
    <scope>NUCLEOTIDE SEQUENCE [LARGE SCALE GENOMIC DNA]</scope>
    <source>
        <strain evidence="2 3">ATCC BAA-1640</strain>
    </source>
</reference>